<dbReference type="AlphaFoldDB" id="A0A1B1AFA9"/>
<dbReference type="Gene3D" id="2.40.160.20">
    <property type="match status" value="1"/>
</dbReference>
<evidence type="ECO:0008006" key="4">
    <source>
        <dbReference type="Google" id="ProtNLM"/>
    </source>
</evidence>
<dbReference type="KEGG" id="cbot:ATE48_04600"/>
<protein>
    <recommendedName>
        <fullName evidence="4">Acyloxyacyl hydrolase</fullName>
    </recommendedName>
</protein>
<gene>
    <name evidence="2" type="ORF">ATE48_04600</name>
</gene>
<evidence type="ECO:0000313" key="3">
    <source>
        <dbReference type="Proteomes" id="UP000092498"/>
    </source>
</evidence>
<feature type="signal peptide" evidence="1">
    <location>
        <begin position="1"/>
        <end position="23"/>
    </location>
</feature>
<feature type="chain" id="PRO_5008518695" description="Acyloxyacyl hydrolase" evidence="1">
    <location>
        <begin position="24"/>
        <end position="194"/>
    </location>
</feature>
<dbReference type="InParanoid" id="A0A1B1AFA9"/>
<dbReference type="Proteomes" id="UP000092498">
    <property type="component" value="Chromosome"/>
</dbReference>
<reference evidence="2 3" key="1">
    <citation type="submission" date="2015-11" db="EMBL/GenBank/DDBJ databases">
        <title>Whole-Genome Sequence of Candidatus Oderbacter manganicum from the National Park Lower Oder Valley, Germany.</title>
        <authorList>
            <person name="Braun B."/>
            <person name="Liere K."/>
            <person name="Szewzyk U."/>
        </authorList>
    </citation>
    <scope>NUCLEOTIDE SEQUENCE [LARGE SCALE GENOMIC DNA]</scope>
    <source>
        <strain evidence="2 3">OTSz_A_272</strain>
    </source>
</reference>
<dbReference type="InterPro" id="IPR018550">
    <property type="entry name" value="Lipid-A_deacylase-rel"/>
</dbReference>
<dbReference type="Pfam" id="PF09411">
    <property type="entry name" value="PagL"/>
    <property type="match status" value="1"/>
</dbReference>
<keyword evidence="1" id="KW-0732">Signal</keyword>
<keyword evidence="3" id="KW-1185">Reference proteome</keyword>
<dbReference type="STRING" id="1759059.ATE48_04600"/>
<name>A0A1B1AFA9_9PROT</name>
<accession>A0A1B1AFA9</accession>
<organism evidence="2 3">
    <name type="scientific">Candidatus Viadribacter manganicus</name>
    <dbReference type="NCBI Taxonomy" id="1759059"/>
    <lineage>
        <taxon>Bacteria</taxon>
        <taxon>Pseudomonadati</taxon>
        <taxon>Pseudomonadota</taxon>
        <taxon>Alphaproteobacteria</taxon>
        <taxon>Hyphomonadales</taxon>
        <taxon>Hyphomonadaceae</taxon>
        <taxon>Candidatus Viadribacter</taxon>
    </lineage>
</organism>
<evidence type="ECO:0000313" key="2">
    <source>
        <dbReference type="EMBL" id="ANP45249.1"/>
    </source>
</evidence>
<proteinExistence type="predicted"/>
<dbReference type="RefSeq" id="WP_066768255.1">
    <property type="nucleotide sequence ID" value="NZ_CP013244.1"/>
</dbReference>
<sequence length="194" mass="21020">MRVTGAGVAAFGAMMALAPQAHAGIDEIHVGVMQHNICVTDCKNADKEDGPNVEFQVSFDSPDFLNWAGAPQPYIMASVNTAGDTSFAGFGLEWRWEFAENWAIEPGLGYVIHDGETENPYTPGTPENTAFSEQHLLLGSEDLFRTSIGLTHDFQGPWEGQIFFEHLSHGQIIGSGHNQGVDQLGIRIGYQLGG</sequence>
<dbReference type="EMBL" id="CP013244">
    <property type="protein sequence ID" value="ANP45249.1"/>
    <property type="molecule type" value="Genomic_DNA"/>
</dbReference>
<evidence type="ECO:0000256" key="1">
    <source>
        <dbReference type="SAM" id="SignalP"/>
    </source>
</evidence>